<protein>
    <submittedName>
        <fullName evidence="2">Uncharacterized protein</fullName>
    </submittedName>
</protein>
<proteinExistence type="predicted"/>
<dbReference type="Proteomes" id="UP000054342">
    <property type="component" value="Unassembled WGS sequence"/>
</dbReference>
<dbReference type="GeneID" id="25332412"/>
<feature type="compositionally biased region" description="Polar residues" evidence="1">
    <location>
        <begin position="35"/>
        <end position="44"/>
    </location>
</feature>
<sequence>MFDRILQWRRLDPDLHGPAEEIVQISSPPAAPHSTAMSRQNENLASVPDRAQGLSERHSSGVALRADTRHTQDDEAITTERRKSLRLPDLFRKRSLSASA</sequence>
<organism evidence="2 3">
    <name type="scientific">Exophiala xenobiotica</name>
    <dbReference type="NCBI Taxonomy" id="348802"/>
    <lineage>
        <taxon>Eukaryota</taxon>
        <taxon>Fungi</taxon>
        <taxon>Dikarya</taxon>
        <taxon>Ascomycota</taxon>
        <taxon>Pezizomycotina</taxon>
        <taxon>Eurotiomycetes</taxon>
        <taxon>Chaetothyriomycetidae</taxon>
        <taxon>Chaetothyriales</taxon>
        <taxon>Herpotrichiellaceae</taxon>
        <taxon>Exophiala</taxon>
    </lineage>
</organism>
<dbReference type="EMBL" id="KN847322">
    <property type="protein sequence ID" value="KIW51818.1"/>
    <property type="molecule type" value="Genomic_DNA"/>
</dbReference>
<evidence type="ECO:0000256" key="1">
    <source>
        <dbReference type="SAM" id="MobiDB-lite"/>
    </source>
</evidence>
<dbReference type="HOGENOM" id="CLU_2306177_0_0_1"/>
<dbReference type="RefSeq" id="XP_013312402.1">
    <property type="nucleotide sequence ID" value="XM_013456948.1"/>
</dbReference>
<keyword evidence="3" id="KW-1185">Reference proteome</keyword>
<dbReference type="AlphaFoldDB" id="A0A0D2E8R7"/>
<evidence type="ECO:0000313" key="3">
    <source>
        <dbReference type="Proteomes" id="UP000054342"/>
    </source>
</evidence>
<feature type="region of interest" description="Disordered" evidence="1">
    <location>
        <begin position="24"/>
        <end position="81"/>
    </location>
</feature>
<accession>A0A0D2E8R7</accession>
<evidence type="ECO:0000313" key="2">
    <source>
        <dbReference type="EMBL" id="KIW51818.1"/>
    </source>
</evidence>
<reference evidence="2 3" key="1">
    <citation type="submission" date="2015-01" db="EMBL/GenBank/DDBJ databases">
        <title>The Genome Sequence of Exophiala xenobiotica CBS118157.</title>
        <authorList>
            <consortium name="The Broad Institute Genomics Platform"/>
            <person name="Cuomo C."/>
            <person name="de Hoog S."/>
            <person name="Gorbushina A."/>
            <person name="Stielow B."/>
            <person name="Teixiera M."/>
            <person name="Abouelleil A."/>
            <person name="Chapman S.B."/>
            <person name="Priest M."/>
            <person name="Young S.K."/>
            <person name="Wortman J."/>
            <person name="Nusbaum C."/>
            <person name="Birren B."/>
        </authorList>
    </citation>
    <scope>NUCLEOTIDE SEQUENCE [LARGE SCALE GENOMIC DNA]</scope>
    <source>
        <strain evidence="2 3">CBS 118157</strain>
    </source>
</reference>
<gene>
    <name evidence="2" type="ORF">PV05_10504</name>
</gene>
<name>A0A0D2E8R7_9EURO</name>
<feature type="compositionally biased region" description="Basic and acidic residues" evidence="1">
    <location>
        <begin position="66"/>
        <end position="81"/>
    </location>
</feature>